<keyword evidence="4" id="KW-0479">Metal-binding</keyword>
<dbReference type="FunFam" id="1.10.600.10:FF:000007">
    <property type="entry name" value="Isoprene synthase, chloroplastic"/>
    <property type="match status" value="1"/>
</dbReference>
<name>A0A6J1ALW4_9ROSI</name>
<keyword evidence="6" id="KW-0456">Lyase</keyword>
<evidence type="ECO:0000256" key="1">
    <source>
        <dbReference type="ARBA" id="ARBA00001946"/>
    </source>
</evidence>
<dbReference type="SFLD" id="SFLDG01019">
    <property type="entry name" value="Terpene_Cyclase_Like_1_C_Termi"/>
    <property type="match status" value="1"/>
</dbReference>
<accession>A0A6J1ALW4</accession>
<dbReference type="PANTHER" id="PTHR31225">
    <property type="entry name" value="OS04G0344100 PROTEIN-RELATED"/>
    <property type="match status" value="1"/>
</dbReference>
<comment type="cofactor">
    <cofactor evidence="1">
        <name>Mg(2+)</name>
        <dbReference type="ChEBI" id="CHEBI:18420"/>
    </cofactor>
</comment>
<evidence type="ECO:0000256" key="5">
    <source>
        <dbReference type="ARBA" id="ARBA00022842"/>
    </source>
</evidence>
<dbReference type="InterPro" id="IPR008949">
    <property type="entry name" value="Isoprenoid_synthase_dom_sf"/>
</dbReference>
<keyword evidence="9" id="KW-1185">Reference proteome</keyword>
<evidence type="ECO:0000256" key="2">
    <source>
        <dbReference type="ARBA" id="ARBA00002383"/>
    </source>
</evidence>
<dbReference type="RefSeq" id="XP_021288202.1">
    <property type="nucleotide sequence ID" value="XM_021432527.1"/>
</dbReference>
<dbReference type="GO" id="GO:0047461">
    <property type="term" value="F:(+)-delta-cadinene synthase activity"/>
    <property type="evidence" value="ECO:0007669"/>
    <property type="project" value="UniProtKB-EC"/>
</dbReference>
<protein>
    <recommendedName>
        <fullName evidence="3">(+)-delta-cadinene synthase</fullName>
        <ecNumber evidence="3">4.2.3.13</ecNumber>
    </recommendedName>
</protein>
<dbReference type="Pfam" id="PF03936">
    <property type="entry name" value="Terpene_synth_C"/>
    <property type="match status" value="1"/>
</dbReference>
<sequence>MKQLIAASPSTRPCSAVIDCHRNLFSPWLTTGRKLGRSGLLHSFTISSKPCCIEAKQRRSANYHPSIWDPKAIESLTTPYSYEFHGTKLEELKKEVTSLLAFAQNPWSAWKLIDLMQRLGVAYHFGKEIDEALNNVLRETVIGDLYTTSLLFRILREHAFPISTDVFNKFRGRDGKFVDSLRGDMAGLLSLYEASHLGMHGEDVMEEAKKFSAEHLKSSLGKLGSNLAFQVQQSLQVPLHWKMPRVEARTFIDVYQKDDSKNSILIELAKLDFNLVQAVHQQELKELATWWRDLGFKEKMSFSRDRLMENYIWAMGIIFEPQFSKCRIYLTRFVCILTAIDDMYDVYGMLDELELFTRAVNQWDIGAMRDLPEYMKPCYLALFNFVNELGHDILIDHGLDITHYIREEWKKLCASYLTEARWFYNGHTPVLEEYLENAWISVGGPAAIVHAYILQAGSMTEKSLDYCFKHGGKLIYWSSLITRLADDLGTSRAESARGDVAKSTQCYMIETGASKEEARDHIKELMAHSWKRLNEESYKILLPRSIINMCLNMARTAQCIFQHGDGIGTSTGVTKDLLISLIVEPITTGDGLG</sequence>
<evidence type="ECO:0000256" key="4">
    <source>
        <dbReference type="ARBA" id="ARBA00022723"/>
    </source>
</evidence>
<dbReference type="OrthoDB" id="1936865at2759"/>
<dbReference type="InterPro" id="IPR001906">
    <property type="entry name" value="Terpene_synth_N"/>
</dbReference>
<evidence type="ECO:0000256" key="6">
    <source>
        <dbReference type="ARBA" id="ARBA00023239"/>
    </source>
</evidence>
<dbReference type="FunFam" id="1.50.10.130:FF:000001">
    <property type="entry name" value="Isoprene synthase, chloroplastic"/>
    <property type="match status" value="1"/>
</dbReference>
<dbReference type="InterPro" id="IPR008930">
    <property type="entry name" value="Terpenoid_cyclase/PrenylTrfase"/>
</dbReference>
<dbReference type="GO" id="GO:0016102">
    <property type="term" value="P:diterpenoid biosynthetic process"/>
    <property type="evidence" value="ECO:0007669"/>
    <property type="project" value="InterPro"/>
</dbReference>
<dbReference type="SFLD" id="SFLDS00005">
    <property type="entry name" value="Isoprenoid_Synthase_Type_I"/>
    <property type="match status" value="1"/>
</dbReference>
<evidence type="ECO:0000259" key="7">
    <source>
        <dbReference type="Pfam" id="PF01397"/>
    </source>
</evidence>
<evidence type="ECO:0000313" key="9">
    <source>
        <dbReference type="Proteomes" id="UP000504621"/>
    </source>
</evidence>
<dbReference type="CDD" id="cd00684">
    <property type="entry name" value="Terpene_cyclase_plant_C1"/>
    <property type="match status" value="1"/>
</dbReference>
<evidence type="ECO:0000259" key="8">
    <source>
        <dbReference type="Pfam" id="PF03936"/>
    </source>
</evidence>
<organism evidence="9 10">
    <name type="scientific">Herrania umbratica</name>
    <dbReference type="NCBI Taxonomy" id="108875"/>
    <lineage>
        <taxon>Eukaryota</taxon>
        <taxon>Viridiplantae</taxon>
        <taxon>Streptophyta</taxon>
        <taxon>Embryophyta</taxon>
        <taxon>Tracheophyta</taxon>
        <taxon>Spermatophyta</taxon>
        <taxon>Magnoliopsida</taxon>
        <taxon>eudicotyledons</taxon>
        <taxon>Gunneridae</taxon>
        <taxon>Pentapetalae</taxon>
        <taxon>rosids</taxon>
        <taxon>malvids</taxon>
        <taxon>Malvales</taxon>
        <taxon>Malvaceae</taxon>
        <taxon>Byttnerioideae</taxon>
        <taxon>Herrania</taxon>
    </lineage>
</organism>
<dbReference type="InterPro" id="IPR036965">
    <property type="entry name" value="Terpene_synth_N_sf"/>
</dbReference>
<proteinExistence type="predicted"/>
<comment type="function">
    <text evidence="2">Responsible for the cyclization of trans,trans-farnesyl diphosphate (FPP) to (+)-delta cadinene.</text>
</comment>
<dbReference type="InterPro" id="IPR005630">
    <property type="entry name" value="Terpene_synthase_metal-bd"/>
</dbReference>
<dbReference type="Pfam" id="PF01397">
    <property type="entry name" value="Terpene_synth"/>
    <property type="match status" value="1"/>
</dbReference>
<dbReference type="InterPro" id="IPR044814">
    <property type="entry name" value="Terpene_cyclase_plant_C1"/>
</dbReference>
<feature type="domain" description="Terpene synthase metal-binding" evidence="8">
    <location>
        <begin position="292"/>
        <end position="531"/>
    </location>
</feature>
<reference evidence="10" key="1">
    <citation type="submission" date="2025-08" db="UniProtKB">
        <authorList>
            <consortium name="RefSeq"/>
        </authorList>
    </citation>
    <scope>IDENTIFICATION</scope>
    <source>
        <tissue evidence="10">Leaf</tissue>
    </source>
</reference>
<dbReference type="InterPro" id="IPR050148">
    <property type="entry name" value="Terpene_synthase-like"/>
</dbReference>
<keyword evidence="5" id="KW-0460">Magnesium</keyword>
<evidence type="ECO:0000256" key="3">
    <source>
        <dbReference type="ARBA" id="ARBA00013103"/>
    </source>
</evidence>
<dbReference type="SUPFAM" id="SSF48239">
    <property type="entry name" value="Terpenoid cyclases/Protein prenyltransferases"/>
    <property type="match status" value="1"/>
</dbReference>
<dbReference type="GeneID" id="110419460"/>
<dbReference type="Gene3D" id="1.50.10.130">
    <property type="entry name" value="Terpene synthase, N-terminal domain"/>
    <property type="match status" value="1"/>
</dbReference>
<dbReference type="GO" id="GO:0000287">
    <property type="term" value="F:magnesium ion binding"/>
    <property type="evidence" value="ECO:0007669"/>
    <property type="project" value="InterPro"/>
</dbReference>
<evidence type="ECO:0000313" key="10">
    <source>
        <dbReference type="RefSeq" id="XP_021288202.1"/>
    </source>
</evidence>
<dbReference type="Gene3D" id="1.10.600.10">
    <property type="entry name" value="Farnesyl Diphosphate Synthase"/>
    <property type="match status" value="1"/>
</dbReference>
<dbReference type="SUPFAM" id="SSF48576">
    <property type="entry name" value="Terpenoid synthases"/>
    <property type="match status" value="1"/>
</dbReference>
<gene>
    <name evidence="10" type="primary">LOC110419460</name>
</gene>
<dbReference type="PANTHER" id="PTHR31225:SF218">
    <property type="entry name" value="GERANIOL SYNTHASE, CHLOROPLASTIC-LIKE"/>
    <property type="match status" value="1"/>
</dbReference>
<dbReference type="Proteomes" id="UP000504621">
    <property type="component" value="Unplaced"/>
</dbReference>
<dbReference type="EC" id="4.2.3.13" evidence="3"/>
<dbReference type="InterPro" id="IPR034741">
    <property type="entry name" value="Terpene_cyclase-like_1_C"/>
</dbReference>
<dbReference type="AlphaFoldDB" id="A0A6J1ALW4"/>
<feature type="domain" description="Terpene synthase N-terminal" evidence="7">
    <location>
        <begin position="75"/>
        <end position="235"/>
    </location>
</feature>